<dbReference type="RefSeq" id="WP_037931054.1">
    <property type="nucleotide sequence ID" value="NZ_FQVP01000008.1"/>
</dbReference>
<organism evidence="1 2">
    <name type="scientific">Pseudosulfitobacter pseudonitzschiae</name>
    <dbReference type="NCBI Taxonomy" id="1402135"/>
    <lineage>
        <taxon>Bacteria</taxon>
        <taxon>Pseudomonadati</taxon>
        <taxon>Pseudomonadota</taxon>
        <taxon>Alphaproteobacteria</taxon>
        <taxon>Rhodobacterales</taxon>
        <taxon>Roseobacteraceae</taxon>
        <taxon>Pseudosulfitobacter</taxon>
    </lineage>
</organism>
<evidence type="ECO:0000313" key="1">
    <source>
        <dbReference type="EMBL" id="KEJ93956.1"/>
    </source>
</evidence>
<dbReference type="EMBL" id="JAMD01000021">
    <property type="protein sequence ID" value="KEJ93956.1"/>
    <property type="molecule type" value="Genomic_DNA"/>
</dbReference>
<dbReference type="AlphaFoldDB" id="A0A073IWX0"/>
<protein>
    <submittedName>
        <fullName evidence="1">Uncharacterized protein</fullName>
    </submittedName>
</protein>
<comment type="caution">
    <text evidence="1">The sequence shown here is derived from an EMBL/GenBank/DDBJ whole genome shotgun (WGS) entry which is preliminary data.</text>
</comment>
<name>A0A073IWX0_9RHOB</name>
<sequence length="80" mass="8910">MRKINTLAKVSSVQNLPQRRAIEIAIGCFLPTDVNEWPAGLVRAWNGAINAGEIKGDTIRTMAAEFLEYRSAKLKRRPDA</sequence>
<gene>
    <name evidence="1" type="ORF">SUH3_11835</name>
</gene>
<keyword evidence="2" id="KW-1185">Reference proteome</keyword>
<dbReference type="Proteomes" id="UP000027746">
    <property type="component" value="Unassembled WGS sequence"/>
</dbReference>
<proteinExistence type="predicted"/>
<reference evidence="1 2" key="1">
    <citation type="submission" date="2014-01" db="EMBL/GenBank/DDBJ databases">
        <title>Sulfitobacter sp. H3 (MCCC 1A00686) Genome Sequencing.</title>
        <authorList>
            <person name="Lai Q."/>
            <person name="Hong Z."/>
        </authorList>
    </citation>
    <scope>NUCLEOTIDE SEQUENCE [LARGE SCALE GENOMIC DNA]</scope>
    <source>
        <strain evidence="1 2">H3</strain>
    </source>
</reference>
<evidence type="ECO:0000313" key="2">
    <source>
        <dbReference type="Proteomes" id="UP000027746"/>
    </source>
</evidence>
<accession>A0A073IWX0</accession>